<feature type="region of interest" description="Disordered" evidence="1">
    <location>
        <begin position="374"/>
        <end position="422"/>
    </location>
</feature>
<feature type="region of interest" description="Disordered" evidence="1">
    <location>
        <begin position="1"/>
        <end position="24"/>
    </location>
</feature>
<feature type="domain" description="HNH nuclease" evidence="2">
    <location>
        <begin position="175"/>
        <end position="241"/>
    </location>
</feature>
<feature type="compositionally biased region" description="Basic and acidic residues" evidence="1">
    <location>
        <begin position="446"/>
        <end position="455"/>
    </location>
</feature>
<sequence length="464" mass="51715">MSRSLKSLVMTPTEPSSSNITSQAEKPDLLRIPDDVPSFYIKCNISVPAPQLGIGAVVRQYITLRIPHLIVSTITDHTLRWVFFMLWCIVPEAGELSTGTRKLTLSSTYHPADGEVLYYKVDYKKGFIADPAAMIERTSTSEAKQTRDSRYRSNIMKRDEVEVYHEGKRYKYPYCVLSERTAKYSPYVAYESYASGCHAAHLIPHAKHDHYIAFMTGGEIEKIDDVRNGLLVLKQLHTCLGASGEGKNKTPPVCSFLKVPNRFLKRSHIKISKKQPDLDKIPPAKSSPTVHFHVLSVMAKLYAPPLCDMLINEGQIWDGKLVRQPLPENREEKIPDSLLNYHYGCVALTVFAQRDVGDFQKFSKTVQEIYELGGGPYMDKKSGKDRKRGGGGGGGEGEQGEEGAGDKGKGKAAQNQEEDVEQSEMGLVDTLWALSALVRQSKKIKRSNDAIKGWRDGIPSSAFS</sequence>
<feature type="compositionally biased region" description="Polar residues" evidence="1">
    <location>
        <begin position="13"/>
        <end position="24"/>
    </location>
</feature>
<evidence type="ECO:0000313" key="3">
    <source>
        <dbReference type="EMBL" id="KAK7037205.1"/>
    </source>
</evidence>
<comment type="caution">
    <text evidence="3">The sequence shown here is derived from an EMBL/GenBank/DDBJ whole genome shotgun (WGS) entry which is preliminary data.</text>
</comment>
<evidence type="ECO:0000313" key="4">
    <source>
        <dbReference type="Proteomes" id="UP001383192"/>
    </source>
</evidence>
<evidence type="ECO:0000256" key="1">
    <source>
        <dbReference type="SAM" id="MobiDB-lite"/>
    </source>
</evidence>
<keyword evidence="4" id="KW-1185">Reference proteome</keyword>
<dbReference type="EMBL" id="JAYKXP010000048">
    <property type="protein sequence ID" value="KAK7037205.1"/>
    <property type="molecule type" value="Genomic_DNA"/>
</dbReference>
<feature type="region of interest" description="Disordered" evidence="1">
    <location>
        <begin position="442"/>
        <end position="464"/>
    </location>
</feature>
<dbReference type="Pfam" id="PF13391">
    <property type="entry name" value="HNH_2"/>
    <property type="match status" value="1"/>
</dbReference>
<dbReference type="InterPro" id="IPR003615">
    <property type="entry name" value="HNH_nuc"/>
</dbReference>
<name>A0AAW0CEE3_9AGAR</name>
<dbReference type="Proteomes" id="UP001383192">
    <property type="component" value="Unassembled WGS sequence"/>
</dbReference>
<protein>
    <recommendedName>
        <fullName evidence="2">HNH nuclease domain-containing protein</fullName>
    </recommendedName>
</protein>
<proteinExistence type="predicted"/>
<evidence type="ECO:0000259" key="2">
    <source>
        <dbReference type="Pfam" id="PF13391"/>
    </source>
</evidence>
<dbReference type="AlphaFoldDB" id="A0AAW0CEE3"/>
<reference evidence="3 4" key="1">
    <citation type="submission" date="2024-01" db="EMBL/GenBank/DDBJ databases">
        <title>A draft genome for a cacao thread blight-causing isolate of Paramarasmius palmivorus.</title>
        <authorList>
            <person name="Baruah I.K."/>
            <person name="Bukari Y."/>
            <person name="Amoako-Attah I."/>
            <person name="Meinhardt L.W."/>
            <person name="Bailey B.A."/>
            <person name="Cohen S.P."/>
        </authorList>
    </citation>
    <scope>NUCLEOTIDE SEQUENCE [LARGE SCALE GENOMIC DNA]</scope>
    <source>
        <strain evidence="3 4">GH-12</strain>
    </source>
</reference>
<organism evidence="3 4">
    <name type="scientific">Paramarasmius palmivorus</name>
    <dbReference type="NCBI Taxonomy" id="297713"/>
    <lineage>
        <taxon>Eukaryota</taxon>
        <taxon>Fungi</taxon>
        <taxon>Dikarya</taxon>
        <taxon>Basidiomycota</taxon>
        <taxon>Agaricomycotina</taxon>
        <taxon>Agaricomycetes</taxon>
        <taxon>Agaricomycetidae</taxon>
        <taxon>Agaricales</taxon>
        <taxon>Marasmiineae</taxon>
        <taxon>Marasmiaceae</taxon>
        <taxon>Paramarasmius</taxon>
    </lineage>
</organism>
<accession>A0AAW0CEE3</accession>
<gene>
    <name evidence="3" type="ORF">VNI00_011196</name>
</gene>